<gene>
    <name evidence="2" type="primary">ND4L</name>
</gene>
<protein>
    <submittedName>
        <fullName evidence="2">NADH dehydrogenase subunit 4L</fullName>
    </submittedName>
</protein>
<reference evidence="2" key="1">
    <citation type="journal article" date="2017" name="Zool. J. Linn. Soc.">
        <title>Molecular phylogeny, frequent parallel evolution and new system of Japanese clausiliid land snails (Gastropoda: Stylommatophora).</title>
        <authorList>
            <person name="Motochin R."/>
            <person name="Wang M."/>
            <person name="Ueshima R."/>
        </authorList>
    </citation>
    <scope>NUCLEOTIDE SEQUENCE</scope>
    <source>
        <strain evidence="2">444</strain>
        <tissue evidence="2">Muscle</tissue>
    </source>
</reference>
<dbReference type="EMBL" id="LC171893">
    <property type="protein sequence ID" value="BBA10055.1"/>
    <property type="molecule type" value="Genomic_DNA"/>
</dbReference>
<keyword evidence="1" id="KW-0472">Membrane</keyword>
<keyword evidence="1" id="KW-0812">Transmembrane</keyword>
<name>A0A224AAY9_9EUPU</name>
<dbReference type="AlphaFoldDB" id="A0A224AAY9"/>
<evidence type="ECO:0000313" key="2">
    <source>
        <dbReference type="EMBL" id="BBA10055.1"/>
    </source>
</evidence>
<keyword evidence="1" id="KW-1133">Transmembrane helix</keyword>
<dbReference type="Gene3D" id="1.10.287.3510">
    <property type="match status" value="1"/>
</dbReference>
<geneLocation type="mitochondrion" evidence="2"/>
<feature type="transmembrane region" description="Helical" evidence="1">
    <location>
        <begin position="56"/>
        <end position="79"/>
    </location>
</feature>
<keyword evidence="2" id="KW-0496">Mitochondrion</keyword>
<sequence>MVLLIMLTMLLVFLTFVLFSSKHYFLSSLLVLESMVLLSVVFTLFLFWLAEGNLSFFVLVLTISVCEAGMAFSLLMSFIKNSGSANIGT</sequence>
<organism evidence="2">
    <name type="scientific">Megalophaedusa nankaidoensis</name>
    <dbReference type="NCBI Taxonomy" id="1885872"/>
    <lineage>
        <taxon>Eukaryota</taxon>
        <taxon>Metazoa</taxon>
        <taxon>Spiralia</taxon>
        <taxon>Lophotrochozoa</taxon>
        <taxon>Mollusca</taxon>
        <taxon>Gastropoda</taxon>
        <taxon>Heterobranchia</taxon>
        <taxon>Euthyneura</taxon>
        <taxon>Panpulmonata</taxon>
        <taxon>Eupulmonata</taxon>
        <taxon>Stylommatophora</taxon>
        <taxon>Helicina</taxon>
        <taxon>Clausilioidea</taxon>
        <taxon>Clausiliidae</taxon>
        <taxon>Phaedusinae</taxon>
        <taxon>Megalophaedusa</taxon>
    </lineage>
</organism>
<evidence type="ECO:0000256" key="1">
    <source>
        <dbReference type="SAM" id="Phobius"/>
    </source>
</evidence>
<proteinExistence type="predicted"/>
<feature type="transmembrane region" description="Helical" evidence="1">
    <location>
        <begin position="29"/>
        <end position="49"/>
    </location>
</feature>
<accession>A0A224AAY9</accession>